<gene>
    <name evidence="1" type="ORF">POTOM_040642</name>
</gene>
<organism evidence="1 2">
    <name type="scientific">Populus tomentosa</name>
    <name type="common">Chinese white poplar</name>
    <dbReference type="NCBI Taxonomy" id="118781"/>
    <lineage>
        <taxon>Eukaryota</taxon>
        <taxon>Viridiplantae</taxon>
        <taxon>Streptophyta</taxon>
        <taxon>Embryophyta</taxon>
        <taxon>Tracheophyta</taxon>
        <taxon>Spermatophyta</taxon>
        <taxon>Magnoliopsida</taxon>
        <taxon>eudicotyledons</taxon>
        <taxon>Gunneridae</taxon>
        <taxon>Pentapetalae</taxon>
        <taxon>rosids</taxon>
        <taxon>fabids</taxon>
        <taxon>Malpighiales</taxon>
        <taxon>Salicaceae</taxon>
        <taxon>Saliceae</taxon>
        <taxon>Populus</taxon>
    </lineage>
</organism>
<comment type="caution">
    <text evidence="1">The sequence shown here is derived from an EMBL/GenBank/DDBJ whole genome shotgun (WGS) entry which is preliminary data.</text>
</comment>
<dbReference type="AlphaFoldDB" id="A0A8X7YPE4"/>
<reference evidence="1" key="1">
    <citation type="journal article" date="2020" name="bioRxiv">
        <title>Hybrid origin of Populus tomentosa Carr. identified through genome sequencing and phylogenomic analysis.</title>
        <authorList>
            <person name="An X."/>
            <person name="Gao K."/>
            <person name="Chen Z."/>
            <person name="Li J."/>
            <person name="Yang X."/>
            <person name="Yang X."/>
            <person name="Zhou J."/>
            <person name="Guo T."/>
            <person name="Zhao T."/>
            <person name="Huang S."/>
            <person name="Miao D."/>
            <person name="Khan W.U."/>
            <person name="Rao P."/>
            <person name="Ye M."/>
            <person name="Lei B."/>
            <person name="Liao W."/>
            <person name="Wang J."/>
            <person name="Ji L."/>
            <person name="Li Y."/>
            <person name="Guo B."/>
            <person name="Mustafa N.S."/>
            <person name="Li S."/>
            <person name="Yun Q."/>
            <person name="Keller S.R."/>
            <person name="Mao J."/>
            <person name="Zhang R."/>
            <person name="Strauss S.H."/>
        </authorList>
    </citation>
    <scope>NUCLEOTIDE SEQUENCE</scope>
    <source>
        <strain evidence="1">GM15</strain>
        <tissue evidence="1">Leaf</tissue>
    </source>
</reference>
<dbReference type="EMBL" id="JAAWWB010000022">
    <property type="protein sequence ID" value="KAG6754844.1"/>
    <property type="molecule type" value="Genomic_DNA"/>
</dbReference>
<accession>A0A8X7YPE4</accession>
<dbReference type="Proteomes" id="UP000886885">
    <property type="component" value="Chromosome 11D"/>
</dbReference>
<name>A0A8X7YPE4_POPTO</name>
<protein>
    <submittedName>
        <fullName evidence="1">Uncharacterized protein</fullName>
    </submittedName>
</protein>
<dbReference type="OrthoDB" id="10250284at2759"/>
<evidence type="ECO:0000313" key="1">
    <source>
        <dbReference type="EMBL" id="KAG6754844.1"/>
    </source>
</evidence>
<evidence type="ECO:0000313" key="2">
    <source>
        <dbReference type="Proteomes" id="UP000886885"/>
    </source>
</evidence>
<proteinExistence type="predicted"/>
<sequence>MRSCQPAFLVDTALVLDPTEIFVGKDIFEDPVFSTHLPLLINSHLFDSSDLTYRSRFLLHSTFDSFGLSGLLVPQTKVRVVKEQGQMDSCKMIPGLGRSADV</sequence>
<keyword evidence="2" id="KW-1185">Reference proteome</keyword>